<gene>
    <name evidence="1" type="ORF">ZEAMMB73_Zm00001d022609</name>
</gene>
<organism evidence="1">
    <name type="scientific">Zea mays</name>
    <name type="common">Maize</name>
    <dbReference type="NCBI Taxonomy" id="4577"/>
    <lineage>
        <taxon>Eukaryota</taxon>
        <taxon>Viridiplantae</taxon>
        <taxon>Streptophyta</taxon>
        <taxon>Embryophyta</taxon>
        <taxon>Tracheophyta</taxon>
        <taxon>Spermatophyta</taxon>
        <taxon>Magnoliopsida</taxon>
        <taxon>Liliopsida</taxon>
        <taxon>Poales</taxon>
        <taxon>Poaceae</taxon>
        <taxon>PACMAD clade</taxon>
        <taxon>Panicoideae</taxon>
        <taxon>Andropogonodae</taxon>
        <taxon>Andropogoneae</taxon>
        <taxon>Tripsacinae</taxon>
        <taxon>Zea</taxon>
    </lineage>
</organism>
<sequence>MSEVPKTGLAPRFFVMSNKSCMIATILAKYRCALYFDIL</sequence>
<dbReference type="InParanoid" id="A0A1D6IPR3"/>
<proteinExistence type="predicted"/>
<protein>
    <submittedName>
        <fullName evidence="1">Uncharacterized protein</fullName>
    </submittedName>
</protein>
<name>A0A1D6IPR3_MAIZE</name>
<dbReference type="EMBL" id="CM007650">
    <property type="protein sequence ID" value="ONM61221.1"/>
    <property type="molecule type" value="Genomic_DNA"/>
</dbReference>
<reference evidence="1" key="1">
    <citation type="submission" date="2015-12" db="EMBL/GenBank/DDBJ databases">
        <title>Update maize B73 reference genome by single molecule sequencing technologies.</title>
        <authorList>
            <consortium name="Maize Genome Sequencing Project"/>
            <person name="Ware D."/>
        </authorList>
    </citation>
    <scope>NUCLEOTIDE SEQUENCE [LARGE SCALE GENOMIC DNA]</scope>
    <source>
        <tissue evidence="1">Seedling</tissue>
    </source>
</reference>
<accession>A0A1D6IPR3</accession>
<evidence type="ECO:0000313" key="1">
    <source>
        <dbReference type="EMBL" id="ONM61221.1"/>
    </source>
</evidence>
<dbReference type="AlphaFoldDB" id="A0A1D6IPR3"/>